<gene>
    <name evidence="13" type="primary">ilvA</name>
    <name evidence="15" type="ordered locus">Mmc1_3647</name>
</gene>
<evidence type="ECO:0000259" key="14">
    <source>
        <dbReference type="PROSITE" id="PS51672"/>
    </source>
</evidence>
<dbReference type="SUPFAM" id="SSF55021">
    <property type="entry name" value="ACT-like"/>
    <property type="match status" value="2"/>
</dbReference>
<keyword evidence="11 13" id="KW-0100">Branched-chain amino acid biosynthesis</keyword>
<keyword evidence="10 13" id="KW-0456">Lyase</keyword>
<sequence>MEDLHCPFIQRLPMSEQLFRHILTSRVYEAAVETPLEQSAWLSAQLRNQVFIKREDLQPVFSFKLRGAYNKMAQLTPEQRARGIIAASAGNHAQGVAFSARQLGLSATIVMPCTTPEIKVGAVKQFGAQVVLHGDNYSIAADHCKELAQHNGMTFIHPFDDELVIAGQGTVGLEIMRQSGNQLDAIFVPVGGGGLIAGIATYVKNLLPQIRIIGVEPTDSDAMARALEAGKIVSLDQVGIFADGVAVREVGTRTLALCEQYVDEMVRVNVDEICTAIKWTYQATRAIVEPAGALALAGLRRYVAEKGITGQRLVVINSGANMNFERLRYVTERTMVGEQREALFAITIPEQPGALRHFCQEVVGDHNITEFNYRLSGRDAAHIFVGIDLREPAERQLLAHRLQSFHYQFVDLTENDLAKTHLRHMVGGRSHVVQHERLLRFRFPERPGALAHFLTTMQADWNISLFQYRLHGGEYGRVLIGLEVPPEQHDQLQSCLDKLGFRYVDESENPAYKLFL</sequence>
<dbReference type="EMBL" id="CP000471">
    <property type="protein sequence ID" value="ABK46132.1"/>
    <property type="molecule type" value="Genomic_DNA"/>
</dbReference>
<dbReference type="InterPro" id="IPR038110">
    <property type="entry name" value="TD_ACT-like_sf"/>
</dbReference>
<dbReference type="UniPathway" id="UPA00047">
    <property type="reaction ID" value="UER00054"/>
</dbReference>
<evidence type="ECO:0000313" key="16">
    <source>
        <dbReference type="Proteomes" id="UP000002586"/>
    </source>
</evidence>
<comment type="function">
    <text evidence="12 13">Catalyzes the anaerobic formation of alpha-ketobutyrate and ammonia from threonine in a two-step reaction. The first step involved a dehydration of threonine and a production of enamine intermediates (aminocrotonate), which tautomerizes to its imine form (iminobutyrate). Both intermediates are unstable and short-lived. The second step is the nonenzymatic hydrolysis of the enamine/imine intermediates to form 2-ketobutyrate and free ammonia. In the low water environment of the cell, the second step is accelerated by RidA.</text>
</comment>
<evidence type="ECO:0000256" key="6">
    <source>
        <dbReference type="ARBA" id="ARBA00022605"/>
    </source>
</evidence>
<dbReference type="InterPro" id="IPR050147">
    <property type="entry name" value="Ser/Thr_Dehydratase"/>
</dbReference>
<dbReference type="InterPro" id="IPR001926">
    <property type="entry name" value="TrpB-like_PALP"/>
</dbReference>
<dbReference type="InterPro" id="IPR005787">
    <property type="entry name" value="Thr_deHydtase_biosynth"/>
</dbReference>
<dbReference type="PROSITE" id="PS51672">
    <property type="entry name" value="ACT_LIKE"/>
    <property type="match status" value="2"/>
</dbReference>
<dbReference type="CDD" id="cd01562">
    <property type="entry name" value="Thr-dehyd"/>
    <property type="match status" value="1"/>
</dbReference>
<dbReference type="GO" id="GO:0006565">
    <property type="term" value="P:L-serine catabolic process"/>
    <property type="evidence" value="ECO:0007669"/>
    <property type="project" value="TreeGrafter"/>
</dbReference>
<proteinExistence type="inferred from homology"/>
<evidence type="ECO:0000256" key="2">
    <source>
        <dbReference type="ARBA" id="ARBA00001933"/>
    </source>
</evidence>
<evidence type="ECO:0000256" key="8">
    <source>
        <dbReference type="ARBA" id="ARBA00022737"/>
    </source>
</evidence>
<keyword evidence="6 13" id="KW-0028">Amino-acid biosynthesis</keyword>
<dbReference type="InterPro" id="IPR001721">
    <property type="entry name" value="TD_ACT-like"/>
</dbReference>
<dbReference type="SUPFAM" id="SSF53686">
    <property type="entry name" value="Tryptophan synthase beta subunit-like PLP-dependent enzymes"/>
    <property type="match status" value="1"/>
</dbReference>
<keyword evidence="16" id="KW-1185">Reference proteome</keyword>
<evidence type="ECO:0000313" key="15">
    <source>
        <dbReference type="EMBL" id="ABK46132.1"/>
    </source>
</evidence>
<reference evidence="15 16" key="2">
    <citation type="journal article" date="2012" name="Int. J. Syst. Evol. Microbiol.">
        <title>Magnetococcus marinus gen. nov., sp. nov., a marine, magnetotactic bacterium that represents a novel lineage (Magnetococcaceae fam. nov.; Magnetococcales ord. nov.) at the base of the Alphaproteobacteria.</title>
        <authorList>
            <person name="Bazylinski D.A."/>
            <person name="Williams T.J."/>
            <person name="Lefevre C.T."/>
            <person name="Berg R.J."/>
            <person name="Zhang C.L."/>
            <person name="Bowser S.S."/>
            <person name="Dean A.J."/>
            <person name="Beveridge T.J."/>
        </authorList>
    </citation>
    <scope>NUCLEOTIDE SEQUENCE [LARGE SCALE GENOMIC DNA]</scope>
    <source>
        <strain evidence="16">ATCC BAA-1437 / JCM 17883 / MC-1</strain>
    </source>
</reference>
<dbReference type="InterPro" id="IPR036052">
    <property type="entry name" value="TrpB-like_PALP_sf"/>
</dbReference>
<evidence type="ECO:0000256" key="10">
    <source>
        <dbReference type="ARBA" id="ARBA00023239"/>
    </source>
</evidence>
<dbReference type="KEGG" id="mgm:Mmc1_3647"/>
<dbReference type="Gene3D" id="3.40.1020.10">
    <property type="entry name" value="Biosynthetic Threonine Deaminase, Domain 3"/>
    <property type="match status" value="1"/>
</dbReference>
<dbReference type="AlphaFoldDB" id="A0LDT9"/>
<keyword evidence="8" id="KW-0677">Repeat</keyword>
<dbReference type="CDD" id="cd04907">
    <property type="entry name" value="ACT_ThrD-I_2"/>
    <property type="match status" value="1"/>
</dbReference>
<comment type="catalytic activity">
    <reaction evidence="1 13">
        <text>L-threonine = 2-oxobutanoate + NH4(+)</text>
        <dbReference type="Rhea" id="RHEA:22108"/>
        <dbReference type="ChEBI" id="CHEBI:16763"/>
        <dbReference type="ChEBI" id="CHEBI:28938"/>
        <dbReference type="ChEBI" id="CHEBI:57926"/>
        <dbReference type="EC" id="4.3.1.19"/>
    </reaction>
</comment>
<evidence type="ECO:0000256" key="12">
    <source>
        <dbReference type="ARBA" id="ARBA00025527"/>
    </source>
</evidence>
<dbReference type="FunFam" id="3.40.1020.10:FF:000001">
    <property type="entry name" value="L-threonine dehydratase"/>
    <property type="match status" value="1"/>
</dbReference>
<evidence type="ECO:0000256" key="5">
    <source>
        <dbReference type="ARBA" id="ARBA00011881"/>
    </source>
</evidence>
<evidence type="ECO:0000256" key="1">
    <source>
        <dbReference type="ARBA" id="ARBA00001274"/>
    </source>
</evidence>
<dbReference type="PANTHER" id="PTHR48078">
    <property type="entry name" value="THREONINE DEHYDRATASE, MITOCHONDRIAL-RELATED"/>
    <property type="match status" value="1"/>
</dbReference>
<dbReference type="GO" id="GO:0009097">
    <property type="term" value="P:isoleucine biosynthetic process"/>
    <property type="evidence" value="ECO:0007669"/>
    <property type="project" value="UniProtKB-UniRule"/>
</dbReference>
<dbReference type="PANTHER" id="PTHR48078:SF11">
    <property type="entry name" value="THREONINE DEHYDRATASE, MITOCHONDRIAL"/>
    <property type="match status" value="1"/>
</dbReference>
<dbReference type="CDD" id="cd04906">
    <property type="entry name" value="ACT_ThrD-I_1"/>
    <property type="match status" value="1"/>
</dbReference>
<dbReference type="NCBIfam" id="NF006674">
    <property type="entry name" value="PRK09224.1"/>
    <property type="match status" value="1"/>
</dbReference>
<evidence type="ECO:0000256" key="13">
    <source>
        <dbReference type="RuleBase" id="RU362012"/>
    </source>
</evidence>
<organism evidence="15 16">
    <name type="scientific">Magnetococcus marinus (strain ATCC BAA-1437 / JCM 17883 / MC-1)</name>
    <dbReference type="NCBI Taxonomy" id="156889"/>
    <lineage>
        <taxon>Bacteria</taxon>
        <taxon>Pseudomonadati</taxon>
        <taxon>Pseudomonadota</taxon>
        <taxon>Magnetococcia</taxon>
        <taxon>Magnetococcales</taxon>
        <taxon>Magnetococcaceae</taxon>
        <taxon>Magnetococcus</taxon>
    </lineage>
</organism>
<dbReference type="Pfam" id="PF00585">
    <property type="entry name" value="Thr_dehydrat_C"/>
    <property type="match status" value="2"/>
</dbReference>
<reference evidence="16" key="1">
    <citation type="journal article" date="2009" name="Appl. Environ. Microbiol.">
        <title>Complete genome sequence of the chemolithoautotrophic marine magnetotactic coccus strain MC-1.</title>
        <authorList>
            <person name="Schubbe S."/>
            <person name="Williams T.J."/>
            <person name="Xie G."/>
            <person name="Kiss H.E."/>
            <person name="Brettin T.S."/>
            <person name="Martinez D."/>
            <person name="Ross C.A."/>
            <person name="Schuler D."/>
            <person name="Cox B.L."/>
            <person name="Nealson K.H."/>
            <person name="Bazylinski D.A."/>
        </authorList>
    </citation>
    <scope>NUCLEOTIDE SEQUENCE [LARGE SCALE GENOMIC DNA]</scope>
    <source>
        <strain evidence="16">ATCC BAA-1437 / JCM 17883 / MC-1</strain>
    </source>
</reference>
<protein>
    <recommendedName>
        <fullName evidence="13">L-threonine dehydratase</fullName>
        <ecNumber evidence="13">4.3.1.19</ecNumber>
    </recommendedName>
    <alternativeName>
        <fullName evidence="13">Threonine deaminase</fullName>
    </alternativeName>
</protein>
<dbReference type="NCBIfam" id="TIGR01124">
    <property type="entry name" value="ilvA_2Cterm"/>
    <property type="match status" value="1"/>
</dbReference>
<evidence type="ECO:0000256" key="4">
    <source>
        <dbReference type="ARBA" id="ARBA00010869"/>
    </source>
</evidence>
<dbReference type="FunFam" id="3.40.50.1100:FF:000005">
    <property type="entry name" value="Threonine dehydratase catabolic"/>
    <property type="match status" value="1"/>
</dbReference>
<dbReference type="Gene3D" id="3.40.50.1100">
    <property type="match status" value="2"/>
</dbReference>
<keyword evidence="9 13" id="KW-0663">Pyridoxal phosphate</keyword>
<comment type="subunit">
    <text evidence="5 13">Homotetramer.</text>
</comment>
<evidence type="ECO:0000256" key="7">
    <source>
        <dbReference type="ARBA" id="ARBA00022624"/>
    </source>
</evidence>
<feature type="domain" description="ACT-like" evidence="14">
    <location>
        <begin position="342"/>
        <end position="414"/>
    </location>
</feature>
<dbReference type="FunFam" id="3.40.50.1100:FF:000007">
    <property type="entry name" value="L-threonine dehydratase catabolic TdcB"/>
    <property type="match status" value="1"/>
</dbReference>
<keyword evidence="7 13" id="KW-0412">Isoleucine biosynthesis</keyword>
<comment type="similarity">
    <text evidence="4 13">Belongs to the serine/threonine dehydratase family.</text>
</comment>
<dbReference type="GO" id="GO:0003941">
    <property type="term" value="F:L-serine ammonia-lyase activity"/>
    <property type="evidence" value="ECO:0007669"/>
    <property type="project" value="TreeGrafter"/>
</dbReference>
<feature type="domain" description="ACT-like" evidence="14">
    <location>
        <begin position="437"/>
        <end position="508"/>
    </location>
</feature>
<dbReference type="Pfam" id="PF00291">
    <property type="entry name" value="PALP"/>
    <property type="match status" value="1"/>
</dbReference>
<evidence type="ECO:0000256" key="3">
    <source>
        <dbReference type="ARBA" id="ARBA00004810"/>
    </source>
</evidence>
<dbReference type="eggNOG" id="COG1171">
    <property type="taxonomic scope" value="Bacteria"/>
</dbReference>
<dbReference type="GO" id="GO:0004794">
    <property type="term" value="F:threonine deaminase activity"/>
    <property type="evidence" value="ECO:0007669"/>
    <property type="project" value="UniProtKB-UniRule"/>
</dbReference>
<evidence type="ECO:0000256" key="11">
    <source>
        <dbReference type="ARBA" id="ARBA00023304"/>
    </source>
</evidence>
<dbReference type="EC" id="4.3.1.19" evidence="13"/>
<name>A0LDT9_MAGMM</name>
<evidence type="ECO:0000256" key="9">
    <source>
        <dbReference type="ARBA" id="ARBA00022898"/>
    </source>
</evidence>
<dbReference type="GO" id="GO:0006567">
    <property type="term" value="P:L-threonine catabolic process"/>
    <property type="evidence" value="ECO:0007669"/>
    <property type="project" value="TreeGrafter"/>
</dbReference>
<dbReference type="Proteomes" id="UP000002586">
    <property type="component" value="Chromosome"/>
</dbReference>
<accession>A0LDT9</accession>
<dbReference type="InterPro" id="IPR000634">
    <property type="entry name" value="Ser/Thr_deHydtase_PyrdxlP-BS"/>
</dbReference>
<dbReference type="GO" id="GO:0030170">
    <property type="term" value="F:pyridoxal phosphate binding"/>
    <property type="evidence" value="ECO:0007669"/>
    <property type="project" value="InterPro"/>
</dbReference>
<comment type="pathway">
    <text evidence="3 13">Amino-acid biosynthesis; L-isoleucine biosynthesis; 2-oxobutanoate from L-threonine: step 1/1.</text>
</comment>
<comment type="cofactor">
    <cofactor evidence="2 13">
        <name>pyridoxal 5'-phosphate</name>
        <dbReference type="ChEBI" id="CHEBI:597326"/>
    </cofactor>
</comment>
<dbReference type="PROSITE" id="PS00165">
    <property type="entry name" value="DEHYDRATASE_SER_THR"/>
    <property type="match status" value="1"/>
</dbReference>
<dbReference type="HOGENOM" id="CLU_021152_6_2_5"/>
<dbReference type="STRING" id="156889.Mmc1_3647"/>
<dbReference type="InterPro" id="IPR045865">
    <property type="entry name" value="ACT-like_dom_sf"/>
</dbReference>